<keyword evidence="3" id="KW-1185">Reference proteome</keyword>
<dbReference type="EMBL" id="BDIP01004332">
    <property type="protein sequence ID" value="GIQ88729.1"/>
    <property type="molecule type" value="Genomic_DNA"/>
</dbReference>
<evidence type="ECO:0000313" key="2">
    <source>
        <dbReference type="EMBL" id="GIQ88729.1"/>
    </source>
</evidence>
<evidence type="ECO:0000259" key="1">
    <source>
        <dbReference type="Pfam" id="PF20662"/>
    </source>
</evidence>
<comment type="caution">
    <text evidence="2">The sequence shown here is derived from an EMBL/GenBank/DDBJ whole genome shotgun (WGS) entry which is preliminary data.</text>
</comment>
<reference evidence="2 3" key="1">
    <citation type="journal article" date="2018" name="PLoS ONE">
        <title>The draft genome of Kipferlia bialata reveals reductive genome evolution in fornicate parasites.</title>
        <authorList>
            <person name="Tanifuji G."/>
            <person name="Takabayashi S."/>
            <person name="Kume K."/>
            <person name="Takagi M."/>
            <person name="Nakayama T."/>
            <person name="Kamikawa R."/>
            <person name="Inagaki Y."/>
            <person name="Hashimoto T."/>
        </authorList>
    </citation>
    <scope>NUCLEOTIDE SEQUENCE [LARGE SCALE GENOMIC DNA]</scope>
    <source>
        <strain evidence="2">NY0173</strain>
    </source>
</reference>
<sequence length="209" mass="22208">MPGIYLPITHPSAIESARASASSGLCQWVVGKVEPAILRLKGTEYSLYSPLTPTGPGHSQTHTHTPGQVAAAPLSYDALPSHLVPIAQSLETHVHPMLHTLGVDAYRALVTGVSTAIVNTLCSHLTRVFSFTSQGGMLFEADVRGFVAMLSEIAGGPVRGATRRLTAYAAVLSCETQADVAVVVSSGIDLTKHEIQALLRRRTDIRDTM</sequence>
<dbReference type="AlphaFoldDB" id="A0A9K3D7G6"/>
<dbReference type="Proteomes" id="UP000265618">
    <property type="component" value="Unassembled WGS sequence"/>
</dbReference>
<gene>
    <name evidence="2" type="ORF">KIPB_011047</name>
</gene>
<dbReference type="InterPro" id="IPR048684">
    <property type="entry name" value="COG4_C"/>
</dbReference>
<name>A0A9K3D7G6_9EUKA</name>
<evidence type="ECO:0000313" key="3">
    <source>
        <dbReference type="Proteomes" id="UP000265618"/>
    </source>
</evidence>
<dbReference type="Gene3D" id="1.20.58.1970">
    <property type="match status" value="1"/>
</dbReference>
<feature type="domain" description="Conserved oligomeric Golgi complex subunit 4 C-terminal" evidence="1">
    <location>
        <begin position="88"/>
        <end position="181"/>
    </location>
</feature>
<dbReference type="Pfam" id="PF20662">
    <property type="entry name" value="COG4_C"/>
    <property type="match status" value="1"/>
</dbReference>
<protein>
    <recommendedName>
        <fullName evidence="1">Conserved oligomeric Golgi complex subunit 4 C-terminal domain-containing protein</fullName>
    </recommendedName>
</protein>
<accession>A0A9K3D7G6</accession>
<organism evidence="2 3">
    <name type="scientific">Kipferlia bialata</name>
    <dbReference type="NCBI Taxonomy" id="797122"/>
    <lineage>
        <taxon>Eukaryota</taxon>
        <taxon>Metamonada</taxon>
        <taxon>Carpediemonas-like organisms</taxon>
        <taxon>Kipferlia</taxon>
    </lineage>
</organism>
<proteinExistence type="predicted"/>